<sequence length="134" mass="15504">MLALRTMIPRAAALRAAVKPSMRRYNSSLTPNPEAAKEFIEQRQHAFEHAGKSAELWRKISLYVLIPGAVVLGAYMYKIESEHHAHHEHILEENDGQLPERPDYEYVNMKSRNFPWGQQSLFFNPKVNYPAPEM</sequence>
<organism evidence="7 8">
    <name type="scientific">Malassezia restricta (strain ATCC 96810 / NBRC 103918 / CBS 7877)</name>
    <name type="common">Seborrheic dermatitis infection agent</name>
    <dbReference type="NCBI Taxonomy" id="425264"/>
    <lineage>
        <taxon>Eukaryota</taxon>
        <taxon>Fungi</taxon>
        <taxon>Dikarya</taxon>
        <taxon>Basidiomycota</taxon>
        <taxon>Ustilaginomycotina</taxon>
        <taxon>Malasseziomycetes</taxon>
        <taxon>Malasseziales</taxon>
        <taxon>Malasseziaceae</taxon>
        <taxon>Malassezia</taxon>
    </lineage>
</organism>
<protein>
    <submittedName>
        <fullName evidence="7">Cytochrome c oxidase subunit 6A, mitochondrial</fullName>
    </submittedName>
</protein>
<dbReference type="PANTHER" id="PTHR11504">
    <property type="entry name" value="CYTOCHROME C OXIDASE POLYPEPTIDE VIA"/>
    <property type="match status" value="1"/>
</dbReference>
<keyword evidence="5" id="KW-0472">Membrane</keyword>
<dbReference type="GO" id="GO:0005743">
    <property type="term" value="C:mitochondrial inner membrane"/>
    <property type="evidence" value="ECO:0007669"/>
    <property type="project" value="UniProtKB-SubCell"/>
</dbReference>
<dbReference type="GO" id="GO:0030234">
    <property type="term" value="F:enzyme regulator activity"/>
    <property type="evidence" value="ECO:0007669"/>
    <property type="project" value="TreeGrafter"/>
</dbReference>
<gene>
    <name evidence="7" type="primary">COX13</name>
    <name evidence="7" type="ORF">DNF11_3834</name>
</gene>
<dbReference type="OrthoDB" id="5947505at2759"/>
<name>A0A3G2S9J8_MALR7</name>
<keyword evidence="3" id="KW-0809">Transit peptide</keyword>
<dbReference type="GO" id="GO:0006123">
    <property type="term" value="P:mitochondrial electron transport, cytochrome c to oxygen"/>
    <property type="evidence" value="ECO:0007669"/>
    <property type="project" value="TreeGrafter"/>
</dbReference>
<dbReference type="Gene3D" id="4.10.95.10">
    <property type="entry name" value="Cytochrome c oxidase, subunit VIa"/>
    <property type="match status" value="1"/>
</dbReference>
<reference evidence="7 8" key="1">
    <citation type="submission" date="2018-10" db="EMBL/GenBank/DDBJ databases">
        <title>Complete genome sequence of Malassezia restricta CBS 7877.</title>
        <authorList>
            <person name="Morand S.C."/>
            <person name="Bertignac M."/>
            <person name="Iltis A."/>
            <person name="Kolder I."/>
            <person name="Pirovano W."/>
            <person name="Jourdain R."/>
            <person name="Clavaud C."/>
        </authorList>
    </citation>
    <scope>NUCLEOTIDE SEQUENCE [LARGE SCALE GENOMIC DNA]</scope>
    <source>
        <strain evidence="7 8">CBS 7877</strain>
    </source>
</reference>
<dbReference type="STRING" id="425264.A0A3G2S9J8"/>
<evidence type="ECO:0000256" key="5">
    <source>
        <dbReference type="ARBA" id="ARBA00023136"/>
    </source>
</evidence>
<evidence type="ECO:0000256" key="6">
    <source>
        <dbReference type="RuleBase" id="RU004396"/>
    </source>
</evidence>
<evidence type="ECO:0000313" key="7">
    <source>
        <dbReference type="EMBL" id="AYO44784.1"/>
    </source>
</evidence>
<dbReference type="InterPro" id="IPR001349">
    <property type="entry name" value="Cyt_c_oxidase_su6a"/>
</dbReference>
<dbReference type="AlphaFoldDB" id="A0A3G2S9J8"/>
<comment type="similarity">
    <text evidence="6">Belongs to the cytochrome c oxidase subunit 6A family.</text>
</comment>
<evidence type="ECO:0000256" key="4">
    <source>
        <dbReference type="ARBA" id="ARBA00023128"/>
    </source>
</evidence>
<keyword evidence="4" id="KW-0496">Mitochondrion</keyword>
<evidence type="ECO:0000256" key="1">
    <source>
        <dbReference type="ARBA" id="ARBA00004273"/>
    </source>
</evidence>
<dbReference type="SUPFAM" id="SSF81411">
    <property type="entry name" value="Mitochondrial cytochrome c oxidase subunit VIa"/>
    <property type="match status" value="1"/>
</dbReference>
<evidence type="ECO:0000256" key="2">
    <source>
        <dbReference type="ARBA" id="ARBA00022792"/>
    </source>
</evidence>
<dbReference type="Pfam" id="PF02046">
    <property type="entry name" value="COX6A"/>
    <property type="match status" value="1"/>
</dbReference>
<evidence type="ECO:0000313" key="8">
    <source>
        <dbReference type="Proteomes" id="UP000269793"/>
    </source>
</evidence>
<dbReference type="PANTHER" id="PTHR11504:SF0">
    <property type="entry name" value="CYTOCHROME C OXIDASE SUBUNIT"/>
    <property type="match status" value="1"/>
</dbReference>
<accession>A0A3G2S9J8</accession>
<dbReference type="InterPro" id="IPR036418">
    <property type="entry name" value="Cyt_c_oxidase_su6a_sf"/>
</dbReference>
<evidence type="ECO:0000256" key="3">
    <source>
        <dbReference type="ARBA" id="ARBA00022946"/>
    </source>
</evidence>
<dbReference type="VEuPathDB" id="FungiDB:DNF11_3834"/>
<comment type="subcellular location">
    <subcellularLocation>
        <location evidence="1">Mitochondrion inner membrane</location>
    </subcellularLocation>
</comment>
<dbReference type="Proteomes" id="UP000269793">
    <property type="component" value="Chromosome VIII"/>
</dbReference>
<keyword evidence="8" id="KW-1185">Reference proteome</keyword>
<keyword evidence="2" id="KW-0999">Mitochondrion inner membrane</keyword>
<dbReference type="EMBL" id="CP033155">
    <property type="protein sequence ID" value="AYO44784.1"/>
    <property type="molecule type" value="Genomic_DNA"/>
</dbReference>
<proteinExistence type="inferred from homology"/>